<comment type="caution">
    <text evidence="1">The sequence shown here is derived from an EMBL/GenBank/DDBJ whole genome shotgun (WGS) entry which is preliminary data.</text>
</comment>
<evidence type="ECO:0000313" key="1">
    <source>
        <dbReference type="EMBL" id="KEQ56622.1"/>
    </source>
</evidence>
<reference evidence="1 2" key="1">
    <citation type="submission" date="2014-06" db="EMBL/GenBank/DDBJ databases">
        <authorList>
            <person name="Ngugi D.K."/>
            <person name="Blom J."/>
            <person name="Alam I."/>
            <person name="Rashid M."/>
            <person name="Ba Alawi W."/>
            <person name="Zhang G."/>
            <person name="Hikmawan T."/>
            <person name="Guan Y."/>
            <person name="Antunes A."/>
            <person name="Siam R."/>
            <person name="ElDorry H."/>
            <person name="Bajic V."/>
            <person name="Stingl U."/>
        </authorList>
    </citation>
    <scope>NUCLEOTIDE SEQUENCE [LARGE SCALE GENOMIC DNA]</scope>
    <source>
        <strain evidence="1">SCGC AAA799-N04</strain>
    </source>
</reference>
<gene>
    <name evidence="1" type="ORF">AAA799N04_00883</name>
</gene>
<dbReference type="Proteomes" id="UP000028059">
    <property type="component" value="Unassembled WGS sequence"/>
</dbReference>
<keyword evidence="2" id="KW-1185">Reference proteome</keyword>
<organism evidence="1 2">
    <name type="scientific">Marine Group I thaumarchaeote SCGC AAA799-N04</name>
    <dbReference type="NCBI Taxonomy" id="1502293"/>
    <lineage>
        <taxon>Archaea</taxon>
        <taxon>Nitrososphaerota</taxon>
        <taxon>Marine Group I</taxon>
    </lineage>
</organism>
<proteinExistence type="predicted"/>
<evidence type="ECO:0000313" key="2">
    <source>
        <dbReference type="Proteomes" id="UP000028059"/>
    </source>
</evidence>
<name>A0A081RN49_9ARCH</name>
<protein>
    <submittedName>
        <fullName evidence="1">Uncharacterized protein</fullName>
    </submittedName>
</protein>
<sequence>MSAGVPVTVISGVSSSGASPGIAITTPEVTIIPPKNAKAKIPLVCFFTNKKANFPCYILFQNIYSNFKSPVTLSIRFSGAGPIEIHVVVPGAI</sequence>
<dbReference type="AlphaFoldDB" id="A0A081RN49"/>
<dbReference type="EMBL" id="JOKN01000013">
    <property type="protein sequence ID" value="KEQ56622.1"/>
    <property type="molecule type" value="Genomic_DNA"/>
</dbReference>
<accession>A0A081RN49</accession>